<organism evidence="2 3">
    <name type="scientific">Propionispora vibrioides</name>
    <dbReference type="NCBI Taxonomy" id="112903"/>
    <lineage>
        <taxon>Bacteria</taxon>
        <taxon>Bacillati</taxon>
        <taxon>Bacillota</taxon>
        <taxon>Negativicutes</taxon>
        <taxon>Selenomonadales</taxon>
        <taxon>Sporomusaceae</taxon>
        <taxon>Propionispora</taxon>
    </lineage>
</organism>
<evidence type="ECO:0008006" key="4">
    <source>
        <dbReference type="Google" id="ProtNLM"/>
    </source>
</evidence>
<sequence>MKSFACVGLLLMLLLLASPACLAASPESNSLAAVALYIDTSGHYIPGIDMLNKALNEVIRFKINALFLGSEVQSGNEVLRDLDRCGIATAADASPESLSAYGDARHVNYILLLSVHPLDISMDLKAYSTVDHSYIIDKTLTRPDGTEALSTLDALSNLVGGGLTDVLQTIRTSLAGTPEPAAG</sequence>
<dbReference type="RefSeq" id="WP_245732513.1">
    <property type="nucleotide sequence ID" value="NZ_FODY01000021.1"/>
</dbReference>
<evidence type="ECO:0000313" key="3">
    <source>
        <dbReference type="Proteomes" id="UP000198847"/>
    </source>
</evidence>
<gene>
    <name evidence="2" type="ORF">SAMN04490178_12114</name>
</gene>
<dbReference type="STRING" id="112903.SAMN04490178_12114"/>
<keyword evidence="3" id="KW-1185">Reference proteome</keyword>
<proteinExistence type="predicted"/>
<accession>A0A1H8X840</accession>
<dbReference type="Proteomes" id="UP000198847">
    <property type="component" value="Unassembled WGS sequence"/>
</dbReference>
<reference evidence="2 3" key="1">
    <citation type="submission" date="2016-10" db="EMBL/GenBank/DDBJ databases">
        <authorList>
            <person name="de Groot N.N."/>
        </authorList>
    </citation>
    <scope>NUCLEOTIDE SEQUENCE [LARGE SCALE GENOMIC DNA]</scope>
    <source>
        <strain evidence="2 3">DSM 13305</strain>
    </source>
</reference>
<feature type="signal peptide" evidence="1">
    <location>
        <begin position="1"/>
        <end position="23"/>
    </location>
</feature>
<name>A0A1H8X840_9FIRM</name>
<dbReference type="AlphaFoldDB" id="A0A1H8X840"/>
<keyword evidence="1" id="KW-0732">Signal</keyword>
<evidence type="ECO:0000256" key="1">
    <source>
        <dbReference type="SAM" id="SignalP"/>
    </source>
</evidence>
<protein>
    <recommendedName>
        <fullName evidence="4">TLP18.3, Psb32 and MOLO-1 founding protein of phosphatase</fullName>
    </recommendedName>
</protein>
<evidence type="ECO:0000313" key="2">
    <source>
        <dbReference type="EMBL" id="SEP36100.1"/>
    </source>
</evidence>
<feature type="chain" id="PRO_5011674943" description="TLP18.3, Psb32 and MOLO-1 founding protein of phosphatase" evidence="1">
    <location>
        <begin position="24"/>
        <end position="183"/>
    </location>
</feature>
<dbReference type="EMBL" id="FODY01000021">
    <property type="protein sequence ID" value="SEP36100.1"/>
    <property type="molecule type" value="Genomic_DNA"/>
</dbReference>